<dbReference type="InterPro" id="IPR005552">
    <property type="entry name" value="Scramblase"/>
</dbReference>
<dbReference type="AlphaFoldDB" id="A0A9J6EXK5"/>
<dbReference type="GO" id="GO:0005886">
    <property type="term" value="C:plasma membrane"/>
    <property type="evidence" value="ECO:0007669"/>
    <property type="project" value="TreeGrafter"/>
</dbReference>
<reference evidence="3" key="2">
    <citation type="submission" date="2021-09" db="EMBL/GenBank/DDBJ databases">
        <authorList>
            <person name="Jia N."/>
            <person name="Wang J."/>
            <person name="Shi W."/>
            <person name="Du L."/>
            <person name="Sun Y."/>
            <person name="Zhan W."/>
            <person name="Jiang J."/>
            <person name="Wang Q."/>
            <person name="Zhang B."/>
            <person name="Ji P."/>
            <person name="Sakyi L.B."/>
            <person name="Cui X."/>
            <person name="Yuan T."/>
            <person name="Jiang B."/>
            <person name="Yang W."/>
            <person name="Lam T.T.-Y."/>
            <person name="Chang Q."/>
            <person name="Ding S."/>
            <person name="Wang X."/>
            <person name="Zhu J."/>
            <person name="Ruan X."/>
            <person name="Zhao L."/>
            <person name="Wei J."/>
            <person name="Que T."/>
            <person name="Du C."/>
            <person name="Cheng J."/>
            <person name="Dai P."/>
            <person name="Han X."/>
            <person name="Huang E."/>
            <person name="Gao Y."/>
            <person name="Liu J."/>
            <person name="Shao H."/>
            <person name="Ye R."/>
            <person name="Li L."/>
            <person name="Wei W."/>
            <person name="Wang X."/>
            <person name="Wang C."/>
            <person name="Huo Q."/>
            <person name="Li W."/>
            <person name="Guo W."/>
            <person name="Chen H."/>
            <person name="Chen S."/>
            <person name="Zhou L."/>
            <person name="Zhou L."/>
            <person name="Ni X."/>
            <person name="Tian J."/>
            <person name="Zhou Y."/>
            <person name="Sheng Y."/>
            <person name="Liu T."/>
            <person name="Pan Y."/>
            <person name="Xia L."/>
            <person name="Li J."/>
            <person name="Zhao F."/>
            <person name="Cao W."/>
        </authorList>
    </citation>
    <scope>NUCLEOTIDE SEQUENCE</scope>
    <source>
        <strain evidence="3">Rmic-2018</strain>
        <tissue evidence="3">Larvae</tissue>
    </source>
</reference>
<dbReference type="PANTHER" id="PTHR23248">
    <property type="entry name" value="PHOSPHOLIPID SCRAMBLASE-RELATED"/>
    <property type="match status" value="1"/>
</dbReference>
<feature type="compositionally biased region" description="Basic and acidic residues" evidence="2">
    <location>
        <begin position="1"/>
        <end position="17"/>
    </location>
</feature>
<keyword evidence="4" id="KW-1185">Reference proteome</keyword>
<gene>
    <name evidence="3" type="ORF">HPB51_005366</name>
</gene>
<feature type="compositionally biased region" description="Low complexity" evidence="2">
    <location>
        <begin position="138"/>
        <end position="150"/>
    </location>
</feature>
<protein>
    <recommendedName>
        <fullName evidence="5">Phospholipid scramblase</fullName>
    </recommendedName>
</protein>
<evidence type="ECO:0008006" key="5">
    <source>
        <dbReference type="Google" id="ProtNLM"/>
    </source>
</evidence>
<feature type="region of interest" description="Disordered" evidence="2">
    <location>
        <begin position="1"/>
        <end position="22"/>
    </location>
</feature>
<evidence type="ECO:0000256" key="1">
    <source>
        <dbReference type="ARBA" id="ARBA00005350"/>
    </source>
</evidence>
<dbReference type="Pfam" id="PF03803">
    <property type="entry name" value="Scramblase"/>
    <property type="match status" value="1"/>
</dbReference>
<dbReference type="VEuPathDB" id="VectorBase:LOC119166860"/>
<reference evidence="3" key="1">
    <citation type="journal article" date="2020" name="Cell">
        <title>Large-Scale Comparative Analyses of Tick Genomes Elucidate Their Genetic Diversity and Vector Capacities.</title>
        <authorList>
            <consortium name="Tick Genome and Microbiome Consortium (TIGMIC)"/>
            <person name="Jia N."/>
            <person name="Wang J."/>
            <person name="Shi W."/>
            <person name="Du L."/>
            <person name="Sun Y."/>
            <person name="Zhan W."/>
            <person name="Jiang J.F."/>
            <person name="Wang Q."/>
            <person name="Zhang B."/>
            <person name="Ji P."/>
            <person name="Bell-Sakyi L."/>
            <person name="Cui X.M."/>
            <person name="Yuan T.T."/>
            <person name="Jiang B.G."/>
            <person name="Yang W.F."/>
            <person name="Lam T.T."/>
            <person name="Chang Q.C."/>
            <person name="Ding S.J."/>
            <person name="Wang X.J."/>
            <person name="Zhu J.G."/>
            <person name="Ruan X.D."/>
            <person name="Zhao L."/>
            <person name="Wei J.T."/>
            <person name="Ye R.Z."/>
            <person name="Que T.C."/>
            <person name="Du C.H."/>
            <person name="Zhou Y.H."/>
            <person name="Cheng J.X."/>
            <person name="Dai P.F."/>
            <person name="Guo W.B."/>
            <person name="Han X.H."/>
            <person name="Huang E.J."/>
            <person name="Li L.F."/>
            <person name="Wei W."/>
            <person name="Gao Y.C."/>
            <person name="Liu J.Z."/>
            <person name="Shao H.Z."/>
            <person name="Wang X."/>
            <person name="Wang C.C."/>
            <person name="Yang T.C."/>
            <person name="Huo Q.B."/>
            <person name="Li W."/>
            <person name="Chen H.Y."/>
            <person name="Chen S.E."/>
            <person name="Zhou L.G."/>
            <person name="Ni X.B."/>
            <person name="Tian J.H."/>
            <person name="Sheng Y."/>
            <person name="Liu T."/>
            <person name="Pan Y.S."/>
            <person name="Xia L.Y."/>
            <person name="Li J."/>
            <person name="Zhao F."/>
            <person name="Cao W.C."/>
        </authorList>
    </citation>
    <scope>NUCLEOTIDE SEQUENCE</scope>
    <source>
        <strain evidence="3">Rmic-2018</strain>
    </source>
</reference>
<feature type="compositionally biased region" description="Pro residues" evidence="2">
    <location>
        <begin position="63"/>
        <end position="74"/>
    </location>
</feature>
<dbReference type="EMBL" id="JABSTU010000001">
    <property type="protein sequence ID" value="KAH8039190.1"/>
    <property type="molecule type" value="Genomic_DNA"/>
</dbReference>
<evidence type="ECO:0000313" key="4">
    <source>
        <dbReference type="Proteomes" id="UP000821866"/>
    </source>
</evidence>
<evidence type="ECO:0000256" key="2">
    <source>
        <dbReference type="SAM" id="MobiDB-lite"/>
    </source>
</evidence>
<comment type="similarity">
    <text evidence="1">Belongs to the phospholipid scramblase family.</text>
</comment>
<name>A0A9J6EXK5_RHIMP</name>
<feature type="region of interest" description="Disordered" evidence="2">
    <location>
        <begin position="54"/>
        <end position="90"/>
    </location>
</feature>
<organism evidence="3 4">
    <name type="scientific">Rhipicephalus microplus</name>
    <name type="common">Cattle tick</name>
    <name type="synonym">Boophilus microplus</name>
    <dbReference type="NCBI Taxonomy" id="6941"/>
    <lineage>
        <taxon>Eukaryota</taxon>
        <taxon>Metazoa</taxon>
        <taxon>Ecdysozoa</taxon>
        <taxon>Arthropoda</taxon>
        <taxon>Chelicerata</taxon>
        <taxon>Arachnida</taxon>
        <taxon>Acari</taxon>
        <taxon>Parasitiformes</taxon>
        <taxon>Ixodida</taxon>
        <taxon>Ixodoidea</taxon>
        <taxon>Ixodidae</taxon>
        <taxon>Rhipicephalinae</taxon>
        <taxon>Rhipicephalus</taxon>
        <taxon>Boophilus</taxon>
    </lineage>
</organism>
<dbReference type="Proteomes" id="UP000821866">
    <property type="component" value="Chromosome 1"/>
</dbReference>
<feature type="region of interest" description="Disordered" evidence="2">
    <location>
        <begin position="138"/>
        <end position="240"/>
    </location>
</feature>
<comment type="caution">
    <text evidence="3">The sequence shown here is derived from an EMBL/GenBank/DDBJ whole genome shotgun (WGS) entry which is preliminary data.</text>
</comment>
<dbReference type="PANTHER" id="PTHR23248:SF37">
    <property type="entry name" value="PHOSPHOLIPID SCRAMBLASE 3"/>
    <property type="match status" value="1"/>
</dbReference>
<feature type="compositionally biased region" description="Polar residues" evidence="2">
    <location>
        <begin position="172"/>
        <end position="184"/>
    </location>
</feature>
<dbReference type="GO" id="GO:0017128">
    <property type="term" value="F:phospholipid scramblase activity"/>
    <property type="evidence" value="ECO:0007669"/>
    <property type="project" value="InterPro"/>
</dbReference>
<accession>A0A9J6EXK5</accession>
<sequence>MDTEATSRRTTHWEVTRRSQLSQKKIITPPFLQTLQEAHWLACAEQSQAGFRVPTANAASQPEPSPTQPTPASPPSVYGTPRDHANDSSRSYATTYGYQASAGAGSYASASYTPGHDVNRAPQGETYAATYNGAASSAAGAAPYSSGPTSYGYGEGRALEGPASGPAVHGAPTSSGSAYQTHGSQAFGPSPYSHVNAEGIEIPEGFIPDPYDAPSSVPGASRPDSTVPGPAAPLPGAPYSAQGAAQAPQVAGRLAFPPGLEYLAHVEQIVIQQSVEFLEVFLGIEGANVYEAKNSMGQLIYNIRENSGLCARCCCGPRRCLEIDVFDSTNTVVIHIVRPLRCSNFCCFCCLQVRSMNGVVIGAVTKEWGGLVKEYFTDCDSFVVSFPLDLDVNMKAALLALSLLIGDGSRLCLVACPHSQREGVTPRQKAKRCHACYGYVWGRLKERRPNNKEHSEGKSEMSEG</sequence>
<proteinExistence type="inferred from homology"/>
<evidence type="ECO:0000313" key="3">
    <source>
        <dbReference type="EMBL" id="KAH8039190.1"/>
    </source>
</evidence>